<organism evidence="10 11">
    <name type="scientific">Azomonas macrocytogenes</name>
    <name type="common">Azotobacter macrocytogenes</name>
    <dbReference type="NCBI Taxonomy" id="69962"/>
    <lineage>
        <taxon>Bacteria</taxon>
        <taxon>Pseudomonadati</taxon>
        <taxon>Pseudomonadota</taxon>
        <taxon>Gammaproteobacteria</taxon>
        <taxon>Pseudomonadales</taxon>
        <taxon>Pseudomonadaceae</taxon>
        <taxon>Azomonas</taxon>
    </lineage>
</organism>
<keyword evidence="3" id="KW-1003">Cell membrane</keyword>
<dbReference type="Proteomes" id="UP000549250">
    <property type="component" value="Unassembled WGS sequence"/>
</dbReference>
<comment type="caution">
    <text evidence="10">The sequence shown here is derived from an EMBL/GenBank/DDBJ whole genome shotgun (WGS) entry which is preliminary data.</text>
</comment>
<feature type="domain" description="Ancillary SecYEG translocon subunit/Cell division coordinator CpoB TPR" evidence="9">
    <location>
        <begin position="15"/>
        <end position="209"/>
    </location>
</feature>
<dbReference type="GO" id="GO:0005886">
    <property type="term" value="C:plasma membrane"/>
    <property type="evidence" value="ECO:0007669"/>
    <property type="project" value="UniProtKB-SubCell"/>
</dbReference>
<evidence type="ECO:0000256" key="3">
    <source>
        <dbReference type="ARBA" id="ARBA00022475"/>
    </source>
</evidence>
<evidence type="ECO:0000256" key="2">
    <source>
        <dbReference type="ARBA" id="ARBA00004236"/>
    </source>
</evidence>
<reference evidence="10 11" key="1">
    <citation type="submission" date="2020-08" db="EMBL/GenBank/DDBJ databases">
        <title>Genomic Encyclopedia of Type Strains, Phase III (KMG-III): the genomes of soil and plant-associated and newly described type strains.</title>
        <authorList>
            <person name="Whitman W."/>
        </authorList>
    </citation>
    <scope>NUCLEOTIDE SEQUENCE [LARGE SCALE GENOMIC DNA]</scope>
    <source>
        <strain evidence="10 11">CECT 4462</strain>
    </source>
</reference>
<name>A0A839SXQ2_AZOMA</name>
<evidence type="ECO:0000313" key="11">
    <source>
        <dbReference type="Proteomes" id="UP000549250"/>
    </source>
</evidence>
<dbReference type="PANTHER" id="PTHR38035">
    <property type="entry name" value="UPF0070 PROTEIN YFGM"/>
    <property type="match status" value="1"/>
</dbReference>
<accession>A0A839SXQ2</accession>
<keyword evidence="6 8" id="KW-0472">Membrane</keyword>
<gene>
    <name evidence="10" type="ORF">FHR87_000252</name>
</gene>
<comment type="subcellular location">
    <subcellularLocation>
        <location evidence="2">Cell membrane</location>
    </subcellularLocation>
    <subcellularLocation>
        <location evidence="1">Membrane</location>
        <topology evidence="1">Single-pass membrane protein</topology>
    </subcellularLocation>
</comment>
<proteinExistence type="predicted"/>
<dbReference type="Pfam" id="PF09976">
    <property type="entry name" value="TPR_21"/>
    <property type="match status" value="1"/>
</dbReference>
<evidence type="ECO:0000256" key="7">
    <source>
        <dbReference type="ARBA" id="ARBA00023186"/>
    </source>
</evidence>
<dbReference type="GO" id="GO:0044877">
    <property type="term" value="F:protein-containing complex binding"/>
    <property type="evidence" value="ECO:0007669"/>
    <property type="project" value="InterPro"/>
</dbReference>
<dbReference type="AlphaFoldDB" id="A0A839SXQ2"/>
<keyword evidence="7" id="KW-0143">Chaperone</keyword>
<feature type="transmembrane region" description="Helical" evidence="8">
    <location>
        <begin position="21"/>
        <end position="41"/>
    </location>
</feature>
<evidence type="ECO:0000313" key="10">
    <source>
        <dbReference type="EMBL" id="MBB3101892.1"/>
    </source>
</evidence>
<keyword evidence="11" id="KW-1185">Reference proteome</keyword>
<evidence type="ECO:0000256" key="5">
    <source>
        <dbReference type="ARBA" id="ARBA00022989"/>
    </source>
</evidence>
<evidence type="ECO:0000259" key="9">
    <source>
        <dbReference type="Pfam" id="PF09976"/>
    </source>
</evidence>
<protein>
    <submittedName>
        <fullName evidence="10">Putative negative regulator of RcsB-dependent stress response</fullName>
    </submittedName>
</protein>
<evidence type="ECO:0000256" key="8">
    <source>
        <dbReference type="SAM" id="Phobius"/>
    </source>
</evidence>
<dbReference type="InterPro" id="IPR018704">
    <property type="entry name" value="SecYEG/CpoB_TPR"/>
</dbReference>
<sequence length="218" mass="23960">MTSENKEKQYAQMQSWWQRNGKPLLIGGVLALVGVFAWQYWQKYTLEQAQNASVLYQELLNAVLKDGDVDAAQVARLASTLKKEHAGSHYAQYAGLFLVKVAVDAGRLDDAGTELQAIVDAPVDSTLAEIARQRLARILAARNEPQRGLDLLQGETDAAFQGSREELKGDLLLQLGRQDEAYAAYGRAKQMMTPDAALGTLQMKLDDLARNGEHATDA</sequence>
<evidence type="ECO:0000256" key="4">
    <source>
        <dbReference type="ARBA" id="ARBA00022692"/>
    </source>
</evidence>
<keyword evidence="4 8" id="KW-0812">Transmembrane</keyword>
<dbReference type="InterPro" id="IPR026039">
    <property type="entry name" value="YfgM"/>
</dbReference>
<evidence type="ECO:0000256" key="6">
    <source>
        <dbReference type="ARBA" id="ARBA00023136"/>
    </source>
</evidence>
<evidence type="ECO:0000256" key="1">
    <source>
        <dbReference type="ARBA" id="ARBA00004167"/>
    </source>
</evidence>
<keyword evidence="5 8" id="KW-1133">Transmembrane helix</keyword>
<dbReference type="PANTHER" id="PTHR38035:SF1">
    <property type="entry name" value="ANCILLARY SECYEG TRANSLOCON SUBUNIT"/>
    <property type="match status" value="1"/>
</dbReference>
<dbReference type="PIRSF" id="PIRSF006170">
    <property type="entry name" value="YfgM"/>
    <property type="match status" value="1"/>
</dbReference>
<dbReference type="EMBL" id="JACHXI010000001">
    <property type="protein sequence ID" value="MBB3101892.1"/>
    <property type="molecule type" value="Genomic_DNA"/>
</dbReference>